<dbReference type="InterPro" id="IPR052182">
    <property type="entry name" value="Glycogen/Maltodextrin_Phosph"/>
</dbReference>
<dbReference type="SUPFAM" id="SSF53756">
    <property type="entry name" value="UDP-Glycosyltransferase/glycogen phosphorylase"/>
    <property type="match status" value="1"/>
</dbReference>
<feature type="non-terminal residue" evidence="1">
    <location>
        <position position="62"/>
    </location>
</feature>
<comment type="caution">
    <text evidence="1">The sequence shown here is derived from an EMBL/GenBank/DDBJ whole genome shotgun (WGS) entry which is preliminary data.</text>
</comment>
<evidence type="ECO:0000313" key="1">
    <source>
        <dbReference type="EMBL" id="KKM84286.1"/>
    </source>
</evidence>
<dbReference type="Gene3D" id="3.40.50.2000">
    <property type="entry name" value="Glycogen Phosphorylase B"/>
    <property type="match status" value="1"/>
</dbReference>
<dbReference type="PANTHER" id="PTHR42655:SF1">
    <property type="entry name" value="GLYCOGEN PHOSPHORYLASE"/>
    <property type="match status" value="1"/>
</dbReference>
<gene>
    <name evidence="1" type="ORF">LCGC14_1300660</name>
</gene>
<name>A0A0F9LAD0_9ZZZZ</name>
<dbReference type="PANTHER" id="PTHR42655">
    <property type="entry name" value="GLYCOGEN PHOSPHORYLASE"/>
    <property type="match status" value="1"/>
</dbReference>
<sequence>MEIDEELKRNTTVAYISMEIGVDSNIPTYSGGLGVLSGDTIRSSADLELPMVAICLCYSTGY</sequence>
<evidence type="ECO:0008006" key="2">
    <source>
        <dbReference type="Google" id="ProtNLM"/>
    </source>
</evidence>
<protein>
    <recommendedName>
        <fullName evidence="2">DUF3417 domain-containing protein</fullName>
    </recommendedName>
</protein>
<reference evidence="1" key="1">
    <citation type="journal article" date="2015" name="Nature">
        <title>Complex archaea that bridge the gap between prokaryotes and eukaryotes.</title>
        <authorList>
            <person name="Spang A."/>
            <person name="Saw J.H."/>
            <person name="Jorgensen S.L."/>
            <person name="Zaremba-Niedzwiedzka K."/>
            <person name="Martijn J."/>
            <person name="Lind A.E."/>
            <person name="van Eijk R."/>
            <person name="Schleper C."/>
            <person name="Guy L."/>
            <person name="Ettema T.J."/>
        </authorList>
    </citation>
    <scope>NUCLEOTIDE SEQUENCE</scope>
</reference>
<accession>A0A0F9LAD0</accession>
<organism evidence="1">
    <name type="scientific">marine sediment metagenome</name>
    <dbReference type="NCBI Taxonomy" id="412755"/>
    <lineage>
        <taxon>unclassified sequences</taxon>
        <taxon>metagenomes</taxon>
        <taxon>ecological metagenomes</taxon>
    </lineage>
</organism>
<dbReference type="EMBL" id="LAZR01007590">
    <property type="protein sequence ID" value="KKM84286.1"/>
    <property type="molecule type" value="Genomic_DNA"/>
</dbReference>
<proteinExistence type="predicted"/>
<dbReference type="AlphaFoldDB" id="A0A0F9LAD0"/>